<reference evidence="2" key="1">
    <citation type="submission" date="2015-04" db="EMBL/GenBank/DDBJ databases">
        <title>The genome sequence of the plant pathogenic Rhizarian Plasmodiophora brassicae reveals insights in its biotrophic life cycle and the origin of chitin synthesis.</title>
        <authorList>
            <person name="Schwelm A."/>
            <person name="Fogelqvist J."/>
            <person name="Knaust A."/>
            <person name="Julke S."/>
            <person name="Lilja T."/>
            <person name="Dhandapani V."/>
            <person name="Bonilla-Rosso G."/>
            <person name="Karlsson M."/>
            <person name="Shevchenko A."/>
            <person name="Choi S.R."/>
            <person name="Kim H.G."/>
            <person name="Park J.Y."/>
            <person name="Lim Y.P."/>
            <person name="Ludwig-Muller J."/>
            <person name="Dixelius C."/>
        </authorList>
    </citation>
    <scope>NUCLEOTIDE SEQUENCE</scope>
    <source>
        <tissue evidence="2">Potato root galls</tissue>
    </source>
</reference>
<feature type="region of interest" description="Disordered" evidence="1">
    <location>
        <begin position="1"/>
        <end position="57"/>
    </location>
</feature>
<evidence type="ECO:0000313" key="2">
    <source>
        <dbReference type="EMBL" id="CRZ10921.1"/>
    </source>
</evidence>
<name>A0A0H5RAV0_9EUKA</name>
<sequence length="657" mass="73293">KALLTGRARERRSVEAREDPTALATMSGLASAPGDGEAGERHPDMIPPPDAEPVSGDSSADLVIDDGDDRYQLGTKGAVMIRKMLSQHNPVNVIHEFQERNSLQANNTDAIVKFLDLLGISRSSVYSSLCDKLKAHLLQKCQKLSPEQKMVLLRRSFRYIRIEGLRDIPLWLLSSMETVPKEFLDQLAMQPALLDTLPLLILQQVWCAHPSIFFAKLAPLFTEFVNDQARLQIYSSFIDSTSLSPDRRSSNPILQQLINWIGTSFTLYALCLRTLRDRFASTHHYGYCVLRLELLMALHDCGRGVVTSHDPVHQITWCLDAACREKCIDGRLMIELRTQYMLVKEAVDVTPNQGPESESGIAAQLQDLSMIIAHPFVTNSLLRSALASIEKIVKAADDSVLPKDDENLRTLTYILYIGCNARKLVRARRQFKLPKCPNAIFRAWYPTLGLMMLKHADTDRGRADTISSLISADKAQIGCSLLMKYLISCLSAYDYGRATLLLSALGSMQISSEQIPPLSIMDRFLTSTLSCLSGDIRHRQQLVSDSSFREACFSSCLIPLTSKYQEQRYRLFDCITSLSSSLSIEVVSGFISNMAMLCDVDDERYQEFIAAIPGLATALANRSPVPDNVKTSESRSQFEADSGINDESNLDSNINYV</sequence>
<protein>
    <submittedName>
        <fullName evidence="2">Uncharacterized protein</fullName>
    </submittedName>
</protein>
<dbReference type="GO" id="GO:0032021">
    <property type="term" value="C:NELF complex"/>
    <property type="evidence" value="ECO:0007669"/>
    <property type="project" value="TreeGrafter"/>
</dbReference>
<feature type="compositionally biased region" description="Polar residues" evidence="1">
    <location>
        <begin position="639"/>
        <end position="657"/>
    </location>
</feature>
<dbReference type="GO" id="GO:0034244">
    <property type="term" value="P:negative regulation of transcription elongation by RNA polymerase II"/>
    <property type="evidence" value="ECO:0007669"/>
    <property type="project" value="TreeGrafter"/>
</dbReference>
<organism evidence="2">
    <name type="scientific">Spongospora subterranea</name>
    <dbReference type="NCBI Taxonomy" id="70186"/>
    <lineage>
        <taxon>Eukaryota</taxon>
        <taxon>Sar</taxon>
        <taxon>Rhizaria</taxon>
        <taxon>Endomyxa</taxon>
        <taxon>Phytomyxea</taxon>
        <taxon>Plasmodiophorida</taxon>
        <taxon>Plasmodiophoridae</taxon>
        <taxon>Spongospora</taxon>
    </lineage>
</organism>
<feature type="compositionally biased region" description="Basic and acidic residues" evidence="1">
    <location>
        <begin position="7"/>
        <end position="20"/>
    </location>
</feature>
<dbReference type="Pfam" id="PF06209">
    <property type="entry name" value="COBRA1"/>
    <property type="match status" value="1"/>
</dbReference>
<dbReference type="EMBL" id="HACM01010479">
    <property type="protein sequence ID" value="CRZ10921.1"/>
    <property type="molecule type" value="Transcribed_RNA"/>
</dbReference>
<accession>A0A0H5RAV0</accession>
<dbReference type="AlphaFoldDB" id="A0A0H5RAV0"/>
<dbReference type="InterPro" id="IPR010405">
    <property type="entry name" value="COBRA1"/>
</dbReference>
<feature type="region of interest" description="Disordered" evidence="1">
    <location>
        <begin position="623"/>
        <end position="657"/>
    </location>
</feature>
<dbReference type="PANTHER" id="PTHR13503">
    <property type="entry name" value="NEGATIVE ELONGATION FACTOR COMPLEX MEMBER B"/>
    <property type="match status" value="1"/>
</dbReference>
<proteinExistence type="predicted"/>
<dbReference type="PANTHER" id="PTHR13503:SF3">
    <property type="entry name" value="NEGATIVE ELONGATION FACTOR B"/>
    <property type="match status" value="1"/>
</dbReference>
<evidence type="ECO:0000256" key="1">
    <source>
        <dbReference type="SAM" id="MobiDB-lite"/>
    </source>
</evidence>
<feature type="non-terminal residue" evidence="2">
    <location>
        <position position="1"/>
    </location>
</feature>